<sequence>MNELESQTAGEAERWARLTDKQRACLDLLVERKTSKQIARELNIAKVTVDQRIKSARDILGASNRDEAAIIYSRLKPIYDRMIYDPVGLARASPALPIDRPNGDKPVVTATSDRMTIVGKLPRQLSPFRDLWRRDHSPSNVVYITAIIAVSLAVFVLTGLGIAQALTQLISG</sequence>
<evidence type="ECO:0000259" key="2">
    <source>
        <dbReference type="PROSITE" id="PS50043"/>
    </source>
</evidence>
<dbReference type="Gene3D" id="1.10.10.10">
    <property type="entry name" value="Winged helix-like DNA-binding domain superfamily/Winged helix DNA-binding domain"/>
    <property type="match status" value="1"/>
</dbReference>
<dbReference type="GO" id="GO:0006355">
    <property type="term" value="P:regulation of DNA-templated transcription"/>
    <property type="evidence" value="ECO:0007669"/>
    <property type="project" value="InterPro"/>
</dbReference>
<dbReference type="AlphaFoldDB" id="A0A1Y5PVT7"/>
<protein>
    <submittedName>
        <fullName evidence="3">Transcriptional regulator, LuxR family</fullName>
    </submittedName>
</protein>
<keyword evidence="1" id="KW-0472">Membrane</keyword>
<gene>
    <name evidence="3" type="ORF">SPPYR_1625</name>
</gene>
<reference evidence="3" key="1">
    <citation type="submission" date="2016-03" db="EMBL/GenBank/DDBJ databases">
        <authorList>
            <person name="Ploux O."/>
        </authorList>
    </citation>
    <scope>NUCLEOTIDE SEQUENCE</scope>
    <source>
        <strain evidence="3">UC10</strain>
    </source>
</reference>
<dbReference type="KEGG" id="sphu:SPPYR_1625"/>
<name>A0A1Y5PVT7_9SPHN</name>
<evidence type="ECO:0000256" key="1">
    <source>
        <dbReference type="SAM" id="Phobius"/>
    </source>
</evidence>
<dbReference type="SUPFAM" id="SSF46894">
    <property type="entry name" value="C-terminal effector domain of the bipartite response regulators"/>
    <property type="match status" value="1"/>
</dbReference>
<dbReference type="EMBL" id="LT598653">
    <property type="protein sequence ID" value="SBV32745.1"/>
    <property type="molecule type" value="Genomic_DNA"/>
</dbReference>
<accession>A0A1Y5PVT7</accession>
<evidence type="ECO:0000313" key="3">
    <source>
        <dbReference type="EMBL" id="SBV32745.1"/>
    </source>
</evidence>
<dbReference type="SMART" id="SM00421">
    <property type="entry name" value="HTH_LUXR"/>
    <property type="match status" value="1"/>
</dbReference>
<dbReference type="RefSeq" id="WP_295326082.1">
    <property type="nucleotide sequence ID" value="NZ_LT598653.1"/>
</dbReference>
<dbReference type="PROSITE" id="PS50043">
    <property type="entry name" value="HTH_LUXR_2"/>
    <property type="match status" value="1"/>
</dbReference>
<dbReference type="GO" id="GO:0003677">
    <property type="term" value="F:DNA binding"/>
    <property type="evidence" value="ECO:0007669"/>
    <property type="project" value="InterPro"/>
</dbReference>
<dbReference type="InterPro" id="IPR036388">
    <property type="entry name" value="WH-like_DNA-bd_sf"/>
</dbReference>
<dbReference type="InterPro" id="IPR016032">
    <property type="entry name" value="Sig_transdc_resp-reg_C-effctor"/>
</dbReference>
<feature type="domain" description="HTH luxR-type" evidence="2">
    <location>
        <begin position="11"/>
        <end position="76"/>
    </location>
</feature>
<dbReference type="CDD" id="cd06170">
    <property type="entry name" value="LuxR_C_like"/>
    <property type="match status" value="1"/>
</dbReference>
<keyword evidence="1" id="KW-1133">Transmembrane helix</keyword>
<keyword evidence="1" id="KW-0812">Transmembrane</keyword>
<feature type="transmembrane region" description="Helical" evidence="1">
    <location>
        <begin position="141"/>
        <end position="166"/>
    </location>
</feature>
<proteinExistence type="predicted"/>
<dbReference type="Pfam" id="PF00196">
    <property type="entry name" value="GerE"/>
    <property type="match status" value="1"/>
</dbReference>
<dbReference type="InterPro" id="IPR000792">
    <property type="entry name" value="Tscrpt_reg_LuxR_C"/>
</dbReference>
<organism evidence="3">
    <name type="scientific">uncultured Sphingopyxis sp</name>
    <dbReference type="NCBI Taxonomy" id="310581"/>
    <lineage>
        <taxon>Bacteria</taxon>
        <taxon>Pseudomonadati</taxon>
        <taxon>Pseudomonadota</taxon>
        <taxon>Alphaproteobacteria</taxon>
        <taxon>Sphingomonadales</taxon>
        <taxon>Sphingomonadaceae</taxon>
        <taxon>Sphingopyxis</taxon>
        <taxon>environmental samples</taxon>
    </lineage>
</organism>